<accession>A0ABW1G571</accession>
<name>A0ABW1G571_9ACTN</name>
<keyword evidence="2" id="KW-1185">Reference proteome</keyword>
<protein>
    <submittedName>
        <fullName evidence="1">Uncharacterized protein</fullName>
    </submittedName>
</protein>
<proteinExistence type="predicted"/>
<dbReference type="Proteomes" id="UP001596174">
    <property type="component" value="Unassembled WGS sequence"/>
</dbReference>
<dbReference type="RefSeq" id="WP_380583792.1">
    <property type="nucleotide sequence ID" value="NZ_JBHSQJ010000064.1"/>
</dbReference>
<evidence type="ECO:0000313" key="1">
    <source>
        <dbReference type="EMBL" id="MFC5908677.1"/>
    </source>
</evidence>
<sequence length="86" mass="9102">MSRALRRAAGQQSRLVHVFAQPSESGSGRWVDLILFVVADGVEAAEGYAATLLRGVLAECDTGLELVRCAVELFLPAAEAQLGGEM</sequence>
<comment type="caution">
    <text evidence="1">The sequence shown here is derived from an EMBL/GenBank/DDBJ whole genome shotgun (WGS) entry which is preliminary data.</text>
</comment>
<organism evidence="1 2">
    <name type="scientific">Streptacidiphilus monticola</name>
    <dbReference type="NCBI Taxonomy" id="2161674"/>
    <lineage>
        <taxon>Bacteria</taxon>
        <taxon>Bacillati</taxon>
        <taxon>Actinomycetota</taxon>
        <taxon>Actinomycetes</taxon>
        <taxon>Kitasatosporales</taxon>
        <taxon>Streptomycetaceae</taxon>
        <taxon>Streptacidiphilus</taxon>
    </lineage>
</organism>
<dbReference type="EMBL" id="JBHSQJ010000064">
    <property type="protein sequence ID" value="MFC5908677.1"/>
    <property type="molecule type" value="Genomic_DNA"/>
</dbReference>
<reference evidence="2" key="1">
    <citation type="journal article" date="2019" name="Int. J. Syst. Evol. Microbiol.">
        <title>The Global Catalogue of Microorganisms (GCM) 10K type strain sequencing project: providing services to taxonomists for standard genome sequencing and annotation.</title>
        <authorList>
            <consortium name="The Broad Institute Genomics Platform"/>
            <consortium name="The Broad Institute Genome Sequencing Center for Infectious Disease"/>
            <person name="Wu L."/>
            <person name="Ma J."/>
        </authorList>
    </citation>
    <scope>NUCLEOTIDE SEQUENCE [LARGE SCALE GENOMIC DNA]</scope>
    <source>
        <strain evidence="2">JCM 4816</strain>
    </source>
</reference>
<evidence type="ECO:0000313" key="2">
    <source>
        <dbReference type="Proteomes" id="UP001596174"/>
    </source>
</evidence>
<gene>
    <name evidence="1" type="ORF">ACFP3V_15835</name>
</gene>